<sequence>MKEFHFTLETNSRNTFKKVNYATNVIIEASSIREAIRQFTTQEDLKYIGITKLMNSNSYRVFLLKKSKIVGAGKELVYLVKEDDGLEFGDLHLEYINE</sequence>
<gene>
    <name evidence="1" type="ORF">CIB95_00245</name>
</gene>
<name>A0A263BWF8_9BACI</name>
<reference evidence="1 2" key="2">
    <citation type="submission" date="2017-09" db="EMBL/GenBank/DDBJ databases">
        <title>Bacillus patelloidae sp. nov., isolated from the intestinal tract of a marine limpet.</title>
        <authorList>
            <person name="Liu R."/>
            <person name="Dong C."/>
            <person name="Shao Z."/>
        </authorList>
    </citation>
    <scope>NUCLEOTIDE SEQUENCE [LARGE SCALE GENOMIC DNA]</scope>
    <source>
        <strain evidence="1 2">SA5d-4</strain>
    </source>
</reference>
<reference evidence="2" key="1">
    <citation type="submission" date="2017-08" db="EMBL/GenBank/DDBJ databases">
        <authorList>
            <person name="Huang Z."/>
        </authorList>
    </citation>
    <scope>NUCLEOTIDE SEQUENCE [LARGE SCALE GENOMIC DNA]</scope>
    <source>
        <strain evidence="2">SA5d-4</strain>
    </source>
</reference>
<dbReference type="Proteomes" id="UP000217083">
    <property type="component" value="Unassembled WGS sequence"/>
</dbReference>
<proteinExistence type="predicted"/>
<evidence type="ECO:0000313" key="1">
    <source>
        <dbReference type="EMBL" id="OZM58045.1"/>
    </source>
</evidence>
<accession>A0A263BWF8</accession>
<dbReference type="AlphaFoldDB" id="A0A263BWF8"/>
<dbReference type="EMBL" id="NPIA01000001">
    <property type="protein sequence ID" value="OZM58045.1"/>
    <property type="molecule type" value="Genomic_DNA"/>
</dbReference>
<protein>
    <submittedName>
        <fullName evidence="1">Uncharacterized protein</fullName>
    </submittedName>
</protein>
<organism evidence="1 2">
    <name type="scientific">Lottiidibacillus patelloidae</name>
    <dbReference type="NCBI Taxonomy" id="2670334"/>
    <lineage>
        <taxon>Bacteria</taxon>
        <taxon>Bacillati</taxon>
        <taxon>Bacillota</taxon>
        <taxon>Bacilli</taxon>
        <taxon>Bacillales</taxon>
        <taxon>Bacillaceae</taxon>
        <taxon>Lottiidibacillus</taxon>
    </lineage>
</organism>
<dbReference type="RefSeq" id="WP_094920310.1">
    <property type="nucleotide sequence ID" value="NZ_NPIA01000001.1"/>
</dbReference>
<comment type="caution">
    <text evidence="1">The sequence shown here is derived from an EMBL/GenBank/DDBJ whole genome shotgun (WGS) entry which is preliminary data.</text>
</comment>
<evidence type="ECO:0000313" key="2">
    <source>
        <dbReference type="Proteomes" id="UP000217083"/>
    </source>
</evidence>
<keyword evidence="2" id="KW-1185">Reference proteome</keyword>